<evidence type="ECO:0000313" key="2">
    <source>
        <dbReference type="Proteomes" id="UP001497497"/>
    </source>
</evidence>
<dbReference type="AlphaFoldDB" id="A0AAV2H6S6"/>
<accession>A0AAV2H6S6</accession>
<keyword evidence="2" id="KW-1185">Reference proteome</keyword>
<name>A0AAV2H6S6_LYMST</name>
<protein>
    <submittedName>
        <fullName evidence="1">Uncharacterized protein</fullName>
    </submittedName>
</protein>
<organism evidence="1 2">
    <name type="scientific">Lymnaea stagnalis</name>
    <name type="common">Great pond snail</name>
    <name type="synonym">Helix stagnalis</name>
    <dbReference type="NCBI Taxonomy" id="6523"/>
    <lineage>
        <taxon>Eukaryota</taxon>
        <taxon>Metazoa</taxon>
        <taxon>Spiralia</taxon>
        <taxon>Lophotrochozoa</taxon>
        <taxon>Mollusca</taxon>
        <taxon>Gastropoda</taxon>
        <taxon>Heterobranchia</taxon>
        <taxon>Euthyneura</taxon>
        <taxon>Panpulmonata</taxon>
        <taxon>Hygrophila</taxon>
        <taxon>Lymnaeoidea</taxon>
        <taxon>Lymnaeidae</taxon>
        <taxon>Lymnaea</taxon>
    </lineage>
</organism>
<dbReference type="EMBL" id="CAXITT010000046">
    <property type="protein sequence ID" value="CAL1529293.1"/>
    <property type="molecule type" value="Genomic_DNA"/>
</dbReference>
<proteinExistence type="predicted"/>
<gene>
    <name evidence="1" type="ORF">GSLYS_00003448001</name>
</gene>
<comment type="caution">
    <text evidence="1">The sequence shown here is derived from an EMBL/GenBank/DDBJ whole genome shotgun (WGS) entry which is preliminary data.</text>
</comment>
<dbReference type="Proteomes" id="UP001497497">
    <property type="component" value="Unassembled WGS sequence"/>
</dbReference>
<evidence type="ECO:0000313" key="1">
    <source>
        <dbReference type="EMBL" id="CAL1529293.1"/>
    </source>
</evidence>
<reference evidence="1 2" key="1">
    <citation type="submission" date="2024-04" db="EMBL/GenBank/DDBJ databases">
        <authorList>
            <consortium name="Genoscope - CEA"/>
            <person name="William W."/>
        </authorList>
    </citation>
    <scope>NUCLEOTIDE SEQUENCE [LARGE SCALE GENOMIC DNA]</scope>
</reference>
<sequence>MSYKDTAPIDFEALFRVWAYTVYLKSKGHAKKVKKFKRTCKIPDDLIIEFTWENATFEFYGLETTEKGNRVIPKQVHQMRYYSDISKIQPKISHNSTTEATFEVTVVEGRTSGLGVEPQPLHLPRALSSMPNSPFGNMFPLSTDARQIPSERRQQPWSFNAKFELEKDVHALATMMVHENHRQGDFKCTARLSGKLSAKVSKRKGGAPTIIDAADFPAIYAVFKSSVISVQSVNQLRVNREEKSLDWTVVGDFSLIYGLDNSYEVTKGDSGKGEATKQQ</sequence>